<dbReference type="HOGENOM" id="CLU_2590932_0_0_1"/>
<gene>
    <name evidence="2" type="ORF">PTRG_03877</name>
</gene>
<feature type="chain" id="PRO_5002784478" description="Secreted protein" evidence="1">
    <location>
        <begin position="38"/>
        <end position="80"/>
    </location>
</feature>
<reference evidence="3" key="1">
    <citation type="journal article" date="2013" name="G3 (Bethesda)">
        <title>Comparative genomics of a plant-pathogenic fungus, Pyrenophora tritici-repentis, reveals transduplication and the impact of repeat elements on pathogenicity and population divergence.</title>
        <authorList>
            <person name="Manning V.A."/>
            <person name="Pandelova I."/>
            <person name="Dhillon B."/>
            <person name="Wilhelm L.J."/>
            <person name="Goodwin S.B."/>
            <person name="Berlin A.M."/>
            <person name="Figueroa M."/>
            <person name="Freitag M."/>
            <person name="Hane J.K."/>
            <person name="Henrissat B."/>
            <person name="Holman W.H."/>
            <person name="Kodira C.D."/>
            <person name="Martin J."/>
            <person name="Oliver R.P."/>
            <person name="Robbertse B."/>
            <person name="Schackwitz W."/>
            <person name="Schwartz D.C."/>
            <person name="Spatafora J.W."/>
            <person name="Turgeon B.G."/>
            <person name="Yandava C."/>
            <person name="Young S."/>
            <person name="Zhou S."/>
            <person name="Zeng Q."/>
            <person name="Grigoriev I.V."/>
            <person name="Ma L.-J."/>
            <person name="Ciuffetti L.M."/>
        </authorList>
    </citation>
    <scope>NUCLEOTIDE SEQUENCE [LARGE SCALE GENOMIC DNA]</scope>
    <source>
        <strain evidence="3">Pt-1C-BFP</strain>
    </source>
</reference>
<evidence type="ECO:0000256" key="1">
    <source>
        <dbReference type="SAM" id="SignalP"/>
    </source>
</evidence>
<feature type="signal peptide" evidence="1">
    <location>
        <begin position="1"/>
        <end position="37"/>
    </location>
</feature>
<evidence type="ECO:0000313" key="3">
    <source>
        <dbReference type="Proteomes" id="UP000001471"/>
    </source>
</evidence>
<evidence type="ECO:0000313" key="2">
    <source>
        <dbReference type="EMBL" id="EDU46715.1"/>
    </source>
</evidence>
<dbReference type="Proteomes" id="UP000001471">
    <property type="component" value="Unassembled WGS sequence"/>
</dbReference>
<sequence>MWVVDLSPNMLNAFACVPLSRLLALALCNCTAQQIYSDESSEDATPLDGRIAIGGWKCIAEIDPRALLFSDLPTRSGARI</sequence>
<evidence type="ECO:0008006" key="4">
    <source>
        <dbReference type="Google" id="ProtNLM"/>
    </source>
</evidence>
<keyword evidence="1" id="KW-0732">Signal</keyword>
<accession>B2W379</accession>
<dbReference type="InParanoid" id="B2W379"/>
<dbReference type="AlphaFoldDB" id="B2W379"/>
<organism evidence="2 3">
    <name type="scientific">Pyrenophora tritici-repentis (strain Pt-1C-BFP)</name>
    <name type="common">Wheat tan spot fungus</name>
    <name type="synonym">Drechslera tritici-repentis</name>
    <dbReference type="NCBI Taxonomy" id="426418"/>
    <lineage>
        <taxon>Eukaryota</taxon>
        <taxon>Fungi</taxon>
        <taxon>Dikarya</taxon>
        <taxon>Ascomycota</taxon>
        <taxon>Pezizomycotina</taxon>
        <taxon>Dothideomycetes</taxon>
        <taxon>Pleosporomycetidae</taxon>
        <taxon>Pleosporales</taxon>
        <taxon>Pleosporineae</taxon>
        <taxon>Pleosporaceae</taxon>
        <taxon>Pyrenophora</taxon>
    </lineage>
</organism>
<protein>
    <recommendedName>
        <fullName evidence="4">Secreted protein</fullName>
    </recommendedName>
</protein>
<dbReference type="EMBL" id="DS231617">
    <property type="protein sequence ID" value="EDU46715.1"/>
    <property type="molecule type" value="Genomic_DNA"/>
</dbReference>
<name>B2W379_PYRTR</name>
<proteinExistence type="predicted"/>